<reference evidence="1" key="2">
    <citation type="submission" date="2020-08" db="EMBL/GenBank/DDBJ databases">
        <authorList>
            <person name="Shumante A."/>
            <person name="Zimin A.V."/>
            <person name="Puiu D."/>
            <person name="Salzberg S.L."/>
        </authorList>
    </citation>
    <scope>NUCLEOTIDE SEQUENCE</scope>
    <source>
        <strain evidence="1">WC2-LM</strain>
        <tissue evidence="1">Liver</tissue>
    </source>
</reference>
<evidence type="ECO:0000313" key="3">
    <source>
        <dbReference type="Proteomes" id="UP000335636"/>
    </source>
</evidence>
<evidence type="ECO:0000313" key="2">
    <source>
        <dbReference type="EMBL" id="VTJ74629.1"/>
    </source>
</evidence>
<dbReference type="Proteomes" id="UP000335636">
    <property type="component" value="Unassembled WGS sequence"/>
</dbReference>
<evidence type="ECO:0000313" key="1">
    <source>
        <dbReference type="EMBL" id="KAF7476825.1"/>
    </source>
</evidence>
<gene>
    <name evidence="1" type="ORF">GHT09_012101</name>
    <name evidence="2" type="ORF">MONAX_5E006480</name>
</gene>
<proteinExistence type="predicted"/>
<dbReference type="EMBL" id="CABDUW010000756">
    <property type="protein sequence ID" value="VTJ74629.1"/>
    <property type="molecule type" value="Genomic_DNA"/>
</dbReference>
<keyword evidence="3" id="KW-1185">Reference proteome</keyword>
<dbReference type="EMBL" id="WJEC01002283">
    <property type="protein sequence ID" value="KAF7476825.1"/>
    <property type="molecule type" value="Genomic_DNA"/>
</dbReference>
<organism evidence="2 3">
    <name type="scientific">Marmota monax</name>
    <name type="common">Woodchuck</name>
    <dbReference type="NCBI Taxonomy" id="9995"/>
    <lineage>
        <taxon>Eukaryota</taxon>
        <taxon>Metazoa</taxon>
        <taxon>Chordata</taxon>
        <taxon>Craniata</taxon>
        <taxon>Vertebrata</taxon>
        <taxon>Euteleostomi</taxon>
        <taxon>Mammalia</taxon>
        <taxon>Eutheria</taxon>
        <taxon>Euarchontoglires</taxon>
        <taxon>Glires</taxon>
        <taxon>Rodentia</taxon>
        <taxon>Sciuromorpha</taxon>
        <taxon>Sciuridae</taxon>
        <taxon>Xerinae</taxon>
        <taxon>Marmotini</taxon>
        <taxon>Marmota</taxon>
    </lineage>
</organism>
<accession>A0A5E4C0E5</accession>
<dbReference type="AlphaFoldDB" id="A0A5E4C0E5"/>
<sequence length="74" mass="8477">MVSSQCGTVHSCACPRATSPLSWTQHQRNITPSQPYAQPALLHLEEQRDERILKVASPRNVFSWWKEKQKPSAF</sequence>
<dbReference type="Proteomes" id="UP000662637">
    <property type="component" value="Unassembled WGS sequence"/>
</dbReference>
<protein>
    <submittedName>
        <fullName evidence="2">Uncharacterized protein</fullName>
    </submittedName>
</protein>
<name>A0A5E4C0E5_MARMO</name>
<reference evidence="2 3" key="1">
    <citation type="submission" date="2019-04" db="EMBL/GenBank/DDBJ databases">
        <authorList>
            <person name="Alioto T."/>
            <person name="Alioto T."/>
        </authorList>
    </citation>
    <scope>NUCLEOTIDE SEQUENCE [LARGE SCALE GENOMIC DNA]</scope>
</reference>